<keyword evidence="2" id="KW-0560">Oxidoreductase</keyword>
<sequence>MKQRSVLITGASIAGPALAFWLRRHGGEIVVVERAPELRDGGQTVDIRGAGRKVVQRMGIEQAIRENTTHEDGIAFVDAENRTQAGIGAEAFGGEGPVAELEILRGELAKVLIARAQEGVTYVFGDQVTGLVDDGEKVEARFLHGATRTFDLVVIAEGINSRTRKLVFGDEVTMRPFNLYTAYFTIPRADTDGRWARWFSAPGSRSVLLRPDNLGTTRAAMMFLTSERGYEKLDRAEQQALLARVFADAGWEVPRVLAECFKAKDFYFEDVGQVRMPRWSKGRVALLGDAAYCASPVSGMGTSLALVGAYVLAGELGRHDDHREAFASYEKILRPYVKEAQSVPRFAPRLASPRTRPAIALRNTVLRFATVPVVQNLFGKLLSPPTNAITLPDYGTWTG</sequence>
<feature type="domain" description="FAD-binding" evidence="1">
    <location>
        <begin position="5"/>
        <end position="319"/>
    </location>
</feature>
<evidence type="ECO:0000313" key="2">
    <source>
        <dbReference type="EMBL" id="EYF07820.1"/>
    </source>
</evidence>
<dbReference type="AlphaFoldDB" id="A0A017TG66"/>
<keyword evidence="2" id="KW-0503">Monooxygenase</keyword>
<evidence type="ECO:0000259" key="1">
    <source>
        <dbReference type="Pfam" id="PF01494"/>
    </source>
</evidence>
<organism evidence="2 3">
    <name type="scientific">Chondromyces apiculatus DSM 436</name>
    <dbReference type="NCBI Taxonomy" id="1192034"/>
    <lineage>
        <taxon>Bacteria</taxon>
        <taxon>Pseudomonadati</taxon>
        <taxon>Myxococcota</taxon>
        <taxon>Polyangia</taxon>
        <taxon>Polyangiales</taxon>
        <taxon>Polyangiaceae</taxon>
        <taxon>Chondromyces</taxon>
    </lineage>
</organism>
<dbReference type="EMBL" id="ASRX01000006">
    <property type="protein sequence ID" value="EYF07820.1"/>
    <property type="molecule type" value="Genomic_DNA"/>
</dbReference>
<dbReference type="GO" id="GO:0004497">
    <property type="term" value="F:monooxygenase activity"/>
    <property type="evidence" value="ECO:0007669"/>
    <property type="project" value="UniProtKB-KW"/>
</dbReference>
<dbReference type="Pfam" id="PF01494">
    <property type="entry name" value="FAD_binding_3"/>
    <property type="match status" value="1"/>
</dbReference>
<dbReference type="eggNOG" id="COG0654">
    <property type="taxonomic scope" value="Bacteria"/>
</dbReference>
<accession>A0A017TG66</accession>
<dbReference type="OrthoDB" id="5499180at2"/>
<dbReference type="RefSeq" id="WP_044236566.1">
    <property type="nucleotide sequence ID" value="NZ_ASRX01000006.1"/>
</dbReference>
<dbReference type="Proteomes" id="UP000019678">
    <property type="component" value="Unassembled WGS sequence"/>
</dbReference>
<dbReference type="STRING" id="1192034.CAP_6842"/>
<dbReference type="Gene3D" id="3.50.50.60">
    <property type="entry name" value="FAD/NAD(P)-binding domain"/>
    <property type="match status" value="1"/>
</dbReference>
<keyword evidence="3" id="KW-1185">Reference proteome</keyword>
<reference evidence="2 3" key="1">
    <citation type="submission" date="2013-05" db="EMBL/GenBank/DDBJ databases">
        <title>Genome assembly of Chondromyces apiculatus DSM 436.</title>
        <authorList>
            <person name="Sharma G."/>
            <person name="Khatri I."/>
            <person name="Kaur C."/>
            <person name="Mayilraj S."/>
            <person name="Subramanian S."/>
        </authorList>
    </citation>
    <scope>NUCLEOTIDE SEQUENCE [LARGE SCALE GENOMIC DNA]</scope>
    <source>
        <strain evidence="2 3">DSM 436</strain>
    </source>
</reference>
<dbReference type="InterPro" id="IPR051704">
    <property type="entry name" value="FAD_aromatic-hydroxylase"/>
</dbReference>
<dbReference type="Gene3D" id="3.30.9.10">
    <property type="entry name" value="D-Amino Acid Oxidase, subunit A, domain 2"/>
    <property type="match status" value="1"/>
</dbReference>
<protein>
    <submittedName>
        <fullName evidence="2">Putative monooxygenase</fullName>
    </submittedName>
</protein>
<dbReference type="SUPFAM" id="SSF51905">
    <property type="entry name" value="FAD/NAD(P)-binding domain"/>
    <property type="match status" value="1"/>
</dbReference>
<dbReference type="PANTHER" id="PTHR46865:SF2">
    <property type="entry name" value="MONOOXYGENASE"/>
    <property type="match status" value="1"/>
</dbReference>
<dbReference type="InterPro" id="IPR036188">
    <property type="entry name" value="FAD/NAD-bd_sf"/>
</dbReference>
<name>A0A017TG66_9BACT</name>
<evidence type="ECO:0000313" key="3">
    <source>
        <dbReference type="Proteomes" id="UP000019678"/>
    </source>
</evidence>
<dbReference type="GO" id="GO:0071949">
    <property type="term" value="F:FAD binding"/>
    <property type="evidence" value="ECO:0007669"/>
    <property type="project" value="InterPro"/>
</dbReference>
<dbReference type="InterPro" id="IPR002938">
    <property type="entry name" value="FAD-bd"/>
</dbReference>
<gene>
    <name evidence="2" type="ORF">CAP_6842</name>
</gene>
<comment type="caution">
    <text evidence="2">The sequence shown here is derived from an EMBL/GenBank/DDBJ whole genome shotgun (WGS) entry which is preliminary data.</text>
</comment>
<proteinExistence type="predicted"/>
<dbReference type="PANTHER" id="PTHR46865">
    <property type="entry name" value="OXIDOREDUCTASE-RELATED"/>
    <property type="match status" value="1"/>
</dbReference>
<dbReference type="PRINTS" id="PR00420">
    <property type="entry name" value="RNGMNOXGNASE"/>
</dbReference>